<protein>
    <submittedName>
        <fullName evidence="2">Uncharacterized protein</fullName>
    </submittedName>
</protein>
<evidence type="ECO:0000256" key="1">
    <source>
        <dbReference type="SAM" id="MobiDB-lite"/>
    </source>
</evidence>
<feature type="region of interest" description="Disordered" evidence="1">
    <location>
        <begin position="13"/>
        <end position="32"/>
    </location>
</feature>
<dbReference type="Proteomes" id="UP001596383">
    <property type="component" value="Unassembled WGS sequence"/>
</dbReference>
<reference evidence="2 3" key="1">
    <citation type="journal article" date="2019" name="Int. J. Syst. Evol. Microbiol.">
        <title>The Global Catalogue of Microorganisms (GCM) 10K type strain sequencing project: providing services to taxonomists for standard genome sequencing and annotation.</title>
        <authorList>
            <consortium name="The Broad Institute Genomics Platform"/>
            <consortium name="The Broad Institute Genome Sequencing Center for Infectious Disease"/>
            <person name="Wu L."/>
            <person name="Ma J."/>
        </authorList>
    </citation>
    <scope>NUCLEOTIDE SEQUENCE [LARGE SCALE GENOMIC DNA]</scope>
    <source>
        <strain evidence="2 3">LMG 29247</strain>
    </source>
</reference>
<keyword evidence="3" id="KW-1185">Reference proteome</keyword>
<name>A0ABD5SZB4_9EURY</name>
<feature type="non-terminal residue" evidence="2">
    <location>
        <position position="119"/>
    </location>
</feature>
<evidence type="ECO:0000313" key="2">
    <source>
        <dbReference type="EMBL" id="MFC6769859.1"/>
    </source>
</evidence>
<proteinExistence type="predicted"/>
<dbReference type="AlphaFoldDB" id="A0ABD5SZB4"/>
<evidence type="ECO:0000313" key="3">
    <source>
        <dbReference type="Proteomes" id="UP001596383"/>
    </source>
</evidence>
<dbReference type="EMBL" id="JBHSWV010000834">
    <property type="protein sequence ID" value="MFC6769859.1"/>
    <property type="molecule type" value="Genomic_DNA"/>
</dbReference>
<comment type="caution">
    <text evidence="2">The sequence shown here is derived from an EMBL/GenBank/DDBJ whole genome shotgun (WGS) entry which is preliminary data.</text>
</comment>
<organism evidence="2 3">
    <name type="scientific">Natrinema soli</name>
    <dbReference type="NCBI Taxonomy" id="1930624"/>
    <lineage>
        <taxon>Archaea</taxon>
        <taxon>Methanobacteriati</taxon>
        <taxon>Methanobacteriota</taxon>
        <taxon>Stenosarchaea group</taxon>
        <taxon>Halobacteria</taxon>
        <taxon>Halobacteriales</taxon>
        <taxon>Natrialbaceae</taxon>
        <taxon>Natrinema</taxon>
    </lineage>
</organism>
<sequence length="119" mass="12843">MHDERAIVRVTVGRGEPPSVARKSAGDDADETVHPLERGREVLRTARTAAETVDVLEVGSTGVRALEPLVLVTIEGRTAYYPRPSPAQTRTIVERAEAGSVEADDAEWVVEHASDAETL</sequence>
<accession>A0ABD5SZB4</accession>
<gene>
    <name evidence="2" type="ORF">ACFQE6_33890</name>
</gene>